<feature type="region of interest" description="Disordered" evidence="1">
    <location>
        <begin position="265"/>
        <end position="297"/>
    </location>
</feature>
<proteinExistence type="predicted"/>
<keyword evidence="3" id="KW-1185">Reference proteome</keyword>
<gene>
    <name evidence="2" type="ORF">Vafri_15252</name>
</gene>
<protein>
    <submittedName>
        <fullName evidence="2">Uncharacterized protein</fullName>
    </submittedName>
</protein>
<comment type="caution">
    <text evidence="2">The sequence shown here is derived from an EMBL/GenBank/DDBJ whole genome shotgun (WGS) entry which is preliminary data.</text>
</comment>
<feature type="region of interest" description="Disordered" evidence="1">
    <location>
        <begin position="102"/>
        <end position="158"/>
    </location>
</feature>
<evidence type="ECO:0000256" key="1">
    <source>
        <dbReference type="SAM" id="MobiDB-lite"/>
    </source>
</evidence>
<dbReference type="EMBL" id="BNCO01000041">
    <property type="protein sequence ID" value="GIL60720.1"/>
    <property type="molecule type" value="Genomic_DNA"/>
</dbReference>
<evidence type="ECO:0000313" key="2">
    <source>
        <dbReference type="EMBL" id="GIL60720.1"/>
    </source>
</evidence>
<reference evidence="2" key="1">
    <citation type="journal article" date="2021" name="Proc. Natl. Acad. Sci. U.S.A.">
        <title>Three genomes in the algal genus Volvox reveal the fate of a haploid sex-determining region after a transition to homothallism.</title>
        <authorList>
            <person name="Yamamoto K."/>
            <person name="Hamaji T."/>
            <person name="Kawai-Toyooka H."/>
            <person name="Matsuzaki R."/>
            <person name="Takahashi F."/>
            <person name="Nishimura Y."/>
            <person name="Kawachi M."/>
            <person name="Noguchi H."/>
            <person name="Minakuchi Y."/>
            <person name="Umen J.G."/>
            <person name="Toyoda A."/>
            <person name="Nozaki H."/>
        </authorList>
    </citation>
    <scope>NUCLEOTIDE SEQUENCE</scope>
    <source>
        <strain evidence="2">NIES-3780</strain>
    </source>
</reference>
<dbReference type="AlphaFoldDB" id="A0A8J4BGF9"/>
<sequence length="867" mass="88723">YDCPGGAGHGGGCDGSASTHISGTQYGAFSTVRGNDGAYSDRSENAQGSIIARGCIGDGDSVRAGVVPYQLSVLTLQGCIHLVIQVQVGKYPAAAAAGSAAPATQWPPASGEAPAAVTGGIGAASGGPVRQQATGPGLSALVEPTAGEGGDTAANPDSPLRTELVRQLMSSLLPAISSVVDQWKTASSEGGESHTRPPASLPLLQPPLIPSLQPELSRLPTPSALPSPTLAAPNGTNLVARLADWLQPATAGVAAGAVAAAAANGMSDAHDNQPGTPQHQRPARGFSDSTGASPFVEPPTIHLISDEAGTSTHGTAVNRSPVLQEMWTTLGSTTEMTTRQPYGGEIAGGVLLPPSAAPVVSLRRLPLPPTARRTWGDSLADSVASLSYTWASDITAGTLHSITSSIAAMTMMAAATSANGLGSGPGGSAMSSGRPALESSLISESSFNEAGVKDAGESATAPVAAAVPAAAAALPLDLEIGQSPLGPLLALLEPPVISLLRAADAHPVVSECVLHVFRRKQWGQRLLPPLSPPQRQSQQGHSVRVVVHQRGQVMLDQEAQLWDSEQQQGEAGEHLVVQPGPGVLPVVMEEGAQKEEEEVVKEAPGGVADYYCCGLVRVGLGDLAEGPAFMLVLPLRPPSPSPSQAPSPGYASYNNKITCQEALLSMPLLVLPEIVAAELTGLADAMADAMAPRMANAAEPTVVFAAAGGTETDHRVVRAIASREYLAPLFMDLAILLGNAGSAAVAARSGTGSIAVQGGVSTNHGAEMLVRRAEYGSSAAGDAGDRHVLTYSKIPPKELQQLGAHVLRFLYDTGLNVSLDTETWSCVCGCVLCAGGVTPIERGRGGRKYDGLRWSHLEFWFGAAGDF</sequence>
<organism evidence="2 3">
    <name type="scientific">Volvox africanus</name>
    <dbReference type="NCBI Taxonomy" id="51714"/>
    <lineage>
        <taxon>Eukaryota</taxon>
        <taxon>Viridiplantae</taxon>
        <taxon>Chlorophyta</taxon>
        <taxon>core chlorophytes</taxon>
        <taxon>Chlorophyceae</taxon>
        <taxon>CS clade</taxon>
        <taxon>Chlamydomonadales</taxon>
        <taxon>Volvocaceae</taxon>
        <taxon>Volvox</taxon>
    </lineage>
</organism>
<dbReference type="Proteomes" id="UP000747399">
    <property type="component" value="Unassembled WGS sequence"/>
</dbReference>
<feature type="non-terminal residue" evidence="2">
    <location>
        <position position="1"/>
    </location>
</feature>
<evidence type="ECO:0000313" key="3">
    <source>
        <dbReference type="Proteomes" id="UP000747399"/>
    </source>
</evidence>
<feature type="region of interest" description="Disordered" evidence="1">
    <location>
        <begin position="184"/>
        <end position="225"/>
    </location>
</feature>
<accession>A0A8J4BGF9</accession>
<feature type="compositionally biased region" description="Low complexity" evidence="1">
    <location>
        <begin position="210"/>
        <end position="225"/>
    </location>
</feature>
<name>A0A8J4BGF9_9CHLO</name>